<evidence type="ECO:0000259" key="2">
    <source>
        <dbReference type="Pfam" id="PF05569"/>
    </source>
</evidence>
<dbReference type="EMBL" id="JACYTQ010000007">
    <property type="protein sequence ID" value="MBD8490661.1"/>
    <property type="molecule type" value="Genomic_DNA"/>
</dbReference>
<dbReference type="RefSeq" id="WP_192011529.1">
    <property type="nucleotide sequence ID" value="NZ_JACYTQ010000007.1"/>
</dbReference>
<keyword evidence="1" id="KW-1133">Transmembrane helix</keyword>
<dbReference type="PANTHER" id="PTHR34978:SF3">
    <property type="entry name" value="SLR0241 PROTEIN"/>
    <property type="match status" value="1"/>
</dbReference>
<dbReference type="Proteomes" id="UP000647133">
    <property type="component" value="Unassembled WGS sequence"/>
</dbReference>
<proteinExistence type="predicted"/>
<keyword evidence="1" id="KW-0472">Membrane</keyword>
<feature type="transmembrane region" description="Helical" evidence="1">
    <location>
        <begin position="34"/>
        <end position="53"/>
    </location>
</feature>
<keyword evidence="1" id="KW-0812">Transmembrane</keyword>
<dbReference type="InterPro" id="IPR052173">
    <property type="entry name" value="Beta-lactam_resp_regulator"/>
</dbReference>
<protein>
    <recommendedName>
        <fullName evidence="2">Peptidase M56 domain-containing protein</fullName>
    </recommendedName>
</protein>
<feature type="domain" description="Peptidase M56" evidence="2">
    <location>
        <begin position="25"/>
        <end position="270"/>
    </location>
</feature>
<feature type="transmembrane region" description="Helical" evidence="1">
    <location>
        <begin position="6"/>
        <end position="22"/>
    </location>
</feature>
<reference evidence="3 4" key="1">
    <citation type="submission" date="2020-09" db="EMBL/GenBank/DDBJ databases">
        <title>Echinicola sp. CAU 1574 isolated from sand of Sido Beach.</title>
        <authorList>
            <person name="Kim W."/>
        </authorList>
    </citation>
    <scope>NUCLEOTIDE SEQUENCE [LARGE SCALE GENOMIC DNA]</scope>
    <source>
        <strain evidence="3 4">CAU 1574</strain>
    </source>
</reference>
<keyword evidence="4" id="KW-1185">Reference proteome</keyword>
<feature type="transmembrane region" description="Helical" evidence="1">
    <location>
        <begin position="280"/>
        <end position="300"/>
    </location>
</feature>
<evidence type="ECO:0000256" key="1">
    <source>
        <dbReference type="SAM" id="Phobius"/>
    </source>
</evidence>
<dbReference type="Pfam" id="PF05569">
    <property type="entry name" value="Peptidase_M56"/>
    <property type="match status" value="1"/>
</dbReference>
<dbReference type="PANTHER" id="PTHR34978">
    <property type="entry name" value="POSSIBLE SENSOR-TRANSDUCER PROTEIN BLAR"/>
    <property type="match status" value="1"/>
</dbReference>
<name>A0ABR9APF5_9BACT</name>
<gene>
    <name evidence="3" type="ORF">IFO69_18045</name>
</gene>
<comment type="caution">
    <text evidence="3">The sequence shown here is derived from an EMBL/GenBank/DDBJ whole genome shotgun (WGS) entry which is preliminary data.</text>
</comment>
<feature type="transmembrane region" description="Helical" evidence="1">
    <location>
        <begin position="106"/>
        <end position="124"/>
    </location>
</feature>
<sequence length="551" mass="65286">MIVYLIKSTISLLILYLAYHFLLSKEKAYQFNRYFLLGSLIFSLCVPFIPSPLKPYTKVVKVTPTFTHFAVEEILPSEQMETNSTPVILETKSKVAPLQIPPLETILMAISFLVSLVLIIRLLIHLRKLYSKIKMCEIIDKGSFKIVLSSGKDLPFTFLRFIFLDKSQFQKGVVHHQLLHHEAVHAHQWHSLDILFIEVLKVIFWFNPILQRYKKAIQSNHEFIADEEVIIKYQDKKSYQYLLLSYAQQHQQNHLVSYSKYSLTKNRITMMNKTKNWQKTAIKVLLTLPIAIGIVSLLAMRPQESSQVQKNNLNTSGLQDDEYLKEYEMLYKDYKRIMNEARLEKRGVRYDETEVERMRQLWALMSKKSREKASKLSMVPAPPILNKKRPSNYQMKEWQKNTDYKIYLDRKEIPNRELKSYNQEDIAFWSYHRNYTSENNGKFNYETEVYLQTNNDFYWTYFMNRTGYDHISAYEKAIEIYFEHQKHPKKYEGQLGGTLNDLQKVFDQIPEWKKEMYKVKTPTEAIKGESKNKGISFSYIPYFKPQKNDGC</sequence>
<accession>A0ABR9APF5</accession>
<evidence type="ECO:0000313" key="4">
    <source>
        <dbReference type="Proteomes" id="UP000647133"/>
    </source>
</evidence>
<evidence type="ECO:0000313" key="3">
    <source>
        <dbReference type="EMBL" id="MBD8490661.1"/>
    </source>
</evidence>
<dbReference type="InterPro" id="IPR008756">
    <property type="entry name" value="Peptidase_M56"/>
</dbReference>
<organism evidence="3 4">
    <name type="scientific">Echinicola arenosa</name>
    <dbReference type="NCBI Taxonomy" id="2774144"/>
    <lineage>
        <taxon>Bacteria</taxon>
        <taxon>Pseudomonadati</taxon>
        <taxon>Bacteroidota</taxon>
        <taxon>Cytophagia</taxon>
        <taxon>Cytophagales</taxon>
        <taxon>Cyclobacteriaceae</taxon>
        <taxon>Echinicola</taxon>
    </lineage>
</organism>